<keyword evidence="10" id="KW-0325">Glycoprotein</keyword>
<keyword evidence="2" id="KW-0645">Protease</keyword>
<dbReference type="PRINTS" id="PR00723">
    <property type="entry name" value="SUBTILISIN"/>
</dbReference>
<proteinExistence type="inferred from homology"/>
<dbReference type="Gene3D" id="2.10.220.10">
    <property type="entry name" value="Hormone Receptor, Insulin-like Growth Factor Receptor 1, Chain A, domain 2"/>
    <property type="match status" value="2"/>
</dbReference>
<accession>A0A7R9HTN7</accession>
<evidence type="ECO:0000256" key="6">
    <source>
        <dbReference type="ARBA" id="ARBA00022801"/>
    </source>
</evidence>
<dbReference type="GO" id="GO:0005802">
    <property type="term" value="C:trans-Golgi network"/>
    <property type="evidence" value="ECO:0007669"/>
    <property type="project" value="TreeGrafter"/>
</dbReference>
<keyword evidence="5" id="KW-0677">Repeat</keyword>
<gene>
    <name evidence="14" type="ORF">TMSB3V08_LOCUS11367</name>
</gene>
<dbReference type="CDD" id="cd04059">
    <property type="entry name" value="Peptidases_S8_Protein_convertases_Kexins_Furin-like"/>
    <property type="match status" value="1"/>
</dbReference>
<feature type="compositionally biased region" description="Basic and acidic residues" evidence="12">
    <location>
        <begin position="66"/>
        <end position="76"/>
    </location>
</feature>
<keyword evidence="9" id="KW-1015">Disulfide bond</keyword>
<dbReference type="Gene3D" id="2.60.120.260">
    <property type="entry name" value="Galactose-binding domain-like"/>
    <property type="match status" value="1"/>
</dbReference>
<dbReference type="AlphaFoldDB" id="A0A7R9HTN7"/>
<dbReference type="InterPro" id="IPR036852">
    <property type="entry name" value="Peptidase_S8/S53_dom_sf"/>
</dbReference>
<evidence type="ECO:0000256" key="5">
    <source>
        <dbReference type="ARBA" id="ARBA00022737"/>
    </source>
</evidence>
<evidence type="ECO:0000256" key="8">
    <source>
        <dbReference type="ARBA" id="ARBA00023145"/>
    </source>
</evidence>
<reference evidence="14" key="1">
    <citation type="submission" date="2020-11" db="EMBL/GenBank/DDBJ databases">
        <authorList>
            <person name="Tran Van P."/>
        </authorList>
    </citation>
    <scope>NUCLEOTIDE SEQUENCE</scope>
</reference>
<keyword evidence="3" id="KW-0165">Cleavage on pair of basic residues</keyword>
<name>A0A7R9HTN7_9NEOP</name>
<evidence type="ECO:0000256" key="11">
    <source>
        <dbReference type="PROSITE-ProRule" id="PRU01240"/>
    </source>
</evidence>
<dbReference type="InterPro" id="IPR034182">
    <property type="entry name" value="Kexin/furin"/>
</dbReference>
<evidence type="ECO:0000313" key="14">
    <source>
        <dbReference type="EMBL" id="CAD7434717.1"/>
    </source>
</evidence>
<dbReference type="GO" id="GO:0000139">
    <property type="term" value="C:Golgi membrane"/>
    <property type="evidence" value="ECO:0007669"/>
    <property type="project" value="TreeGrafter"/>
</dbReference>
<keyword evidence="8" id="KW-0865">Zymogen</keyword>
<dbReference type="PANTHER" id="PTHR42884">
    <property type="entry name" value="PROPROTEIN CONVERTASE SUBTILISIN/KEXIN-RELATED"/>
    <property type="match status" value="1"/>
</dbReference>
<feature type="region of interest" description="Disordered" evidence="12">
    <location>
        <begin position="26"/>
        <end position="76"/>
    </location>
</feature>
<keyword evidence="4" id="KW-0732">Signal</keyword>
<dbReference type="EMBL" id="OB798112">
    <property type="protein sequence ID" value="CAD7434717.1"/>
    <property type="molecule type" value="Genomic_DNA"/>
</dbReference>
<dbReference type="GO" id="GO:0016485">
    <property type="term" value="P:protein processing"/>
    <property type="evidence" value="ECO:0007669"/>
    <property type="project" value="TreeGrafter"/>
</dbReference>
<dbReference type="InterPro" id="IPR023828">
    <property type="entry name" value="Peptidase_S8_Ser-AS"/>
</dbReference>
<dbReference type="FunFam" id="3.40.50.200:FF:000021">
    <property type="entry name" value="Proprotein convertase subtilisin/kexin type 5a"/>
    <property type="match status" value="1"/>
</dbReference>
<dbReference type="PROSITE" id="PS00138">
    <property type="entry name" value="SUBTILASE_SER"/>
    <property type="match status" value="1"/>
</dbReference>
<dbReference type="InterPro" id="IPR009030">
    <property type="entry name" value="Growth_fac_rcpt_cys_sf"/>
</dbReference>
<dbReference type="InterPro" id="IPR022398">
    <property type="entry name" value="Peptidase_S8_His-AS"/>
</dbReference>
<dbReference type="Pfam" id="PF14843">
    <property type="entry name" value="GF_recep_IV"/>
    <property type="match status" value="1"/>
</dbReference>
<dbReference type="SMART" id="SM00261">
    <property type="entry name" value="FU"/>
    <property type="match status" value="3"/>
</dbReference>
<dbReference type="SUPFAM" id="SSF49785">
    <property type="entry name" value="Galactose-binding domain-like"/>
    <property type="match status" value="1"/>
</dbReference>
<evidence type="ECO:0000256" key="1">
    <source>
        <dbReference type="ARBA" id="ARBA00005325"/>
    </source>
</evidence>
<keyword evidence="6" id="KW-0378">Hydrolase</keyword>
<dbReference type="PROSITE" id="PS51892">
    <property type="entry name" value="SUBTILASE"/>
    <property type="match status" value="1"/>
</dbReference>
<comment type="similarity">
    <text evidence="1">Belongs to the peptidase S8 family. Furin subfamily.</text>
</comment>
<dbReference type="Pfam" id="PF00082">
    <property type="entry name" value="Peptidase_S8"/>
    <property type="match status" value="1"/>
</dbReference>
<dbReference type="SUPFAM" id="SSF52743">
    <property type="entry name" value="Subtilisin-like"/>
    <property type="match status" value="1"/>
</dbReference>
<keyword evidence="7" id="KW-0720">Serine protease</keyword>
<dbReference type="PROSITE" id="PS00137">
    <property type="entry name" value="SUBTILASE_HIS"/>
    <property type="match status" value="1"/>
</dbReference>
<dbReference type="Pfam" id="PF01483">
    <property type="entry name" value="P_proprotein"/>
    <property type="match status" value="1"/>
</dbReference>
<dbReference type="SUPFAM" id="SSF57184">
    <property type="entry name" value="Growth factor receptor domain"/>
    <property type="match status" value="1"/>
</dbReference>
<dbReference type="InterPro" id="IPR000209">
    <property type="entry name" value="Peptidase_S8/S53_dom"/>
</dbReference>
<evidence type="ECO:0000256" key="9">
    <source>
        <dbReference type="ARBA" id="ARBA00023157"/>
    </source>
</evidence>
<evidence type="ECO:0000256" key="12">
    <source>
        <dbReference type="SAM" id="MobiDB-lite"/>
    </source>
</evidence>
<dbReference type="Gene3D" id="3.40.50.200">
    <property type="entry name" value="Peptidase S8/S53 domain"/>
    <property type="match status" value="1"/>
</dbReference>
<dbReference type="InterPro" id="IPR008979">
    <property type="entry name" value="Galactose-bd-like_sf"/>
</dbReference>
<evidence type="ECO:0000256" key="3">
    <source>
        <dbReference type="ARBA" id="ARBA00022685"/>
    </source>
</evidence>
<feature type="domain" description="P/Homo B" evidence="13">
    <location>
        <begin position="333"/>
        <end position="476"/>
    </location>
</feature>
<comment type="caution">
    <text evidence="11">Lacks conserved residue(s) required for the propagation of feature annotation.</text>
</comment>
<protein>
    <recommendedName>
        <fullName evidence="13">P/Homo B domain-containing protein</fullName>
    </recommendedName>
</protein>
<sequence>MFVEGVSIFITSPRHTIRTRRAKALRLTNPHLNNKAERINSQRKQNGCREGDQEASSDINDNDADPTPRDNGDNKHGTRCAGEVAATAFNNHCGVGVAYNVSIGGVRMLDGTVNDAVEARALGLNPDHIDIYSASWGPEDDGKTVDGPGPLARRAFIHGVTTGRKGRGSIFVWASGNGGRHTDSCNCDGYTNSIFTLSISSATQGGFKPWYLEECSSTLATTYSSGTPGQDRSVATVDMDGKMRPAHLCTLEHTGTSASAPLAAGIAALALEANPGLTWRDVQYLVVITSRSAPLAGEPGWTRNGVNRKVSHKFGYGLMDAGAMVTLAEIWTNIPAQHICKSQEINEERQIDPTPGSTLTVHMDVTGCDGSLNQVRFLEHVQCKLTLRFFPRGNLRVQLTSAMGTTSTLLFERPKDVVSSSFDDWPFLSVHFWGEKAEGRWTLQISNSGTRSVNQPGNMLHLLELMLHLEPGNMLHLLELMLRVEPCSMLHLLELILRIEPGNMLHLLELILRVEPCSMLHLLELMLHLEPGNMLHLLELMLHLEPEPGNMLHLLELMLHLEPGNMLHLLELMLRVEPGNMLHLLELMLRVEPCSMLHLLELILRVEPGNMLHLLELMLRVEPGNMLHLLELILHLEPGILKKWQLIFYGTATSPIRIKSNNGAGKSPEAKPPRKNKAGVRFNVTRPEAMTNIAGLNETFDDAMPRDDHDHPVGDDQRTKVYQGRTIKYDCDTECDHQGCYGQGPTQCVACGHYKLDSLCVNRCPPRSFPNQDGICWPCHDSCDTCAGAGQDSCLTCAPAHLRVTDLAVCLQQCPEGYYEDSEENLCVPCEPNCASCHDQPDYCSSCEHHLVLYENRCYATCPVYTYETEDYR</sequence>
<organism evidence="14">
    <name type="scientific">Timema monikensis</name>
    <dbReference type="NCBI Taxonomy" id="170555"/>
    <lineage>
        <taxon>Eukaryota</taxon>
        <taxon>Metazoa</taxon>
        <taxon>Ecdysozoa</taxon>
        <taxon>Arthropoda</taxon>
        <taxon>Hexapoda</taxon>
        <taxon>Insecta</taxon>
        <taxon>Pterygota</taxon>
        <taxon>Neoptera</taxon>
        <taxon>Polyneoptera</taxon>
        <taxon>Phasmatodea</taxon>
        <taxon>Timematodea</taxon>
        <taxon>Timematoidea</taxon>
        <taxon>Timematidae</taxon>
        <taxon>Timema</taxon>
    </lineage>
</organism>
<evidence type="ECO:0000256" key="4">
    <source>
        <dbReference type="ARBA" id="ARBA00022729"/>
    </source>
</evidence>
<dbReference type="FunFam" id="2.10.220.10:FF:000020">
    <property type="entry name" value="Furin-like protease 2"/>
    <property type="match status" value="1"/>
</dbReference>
<dbReference type="InterPro" id="IPR032778">
    <property type="entry name" value="GF_recep_IV"/>
</dbReference>
<evidence type="ECO:0000256" key="7">
    <source>
        <dbReference type="ARBA" id="ARBA00022825"/>
    </source>
</evidence>
<dbReference type="InterPro" id="IPR002884">
    <property type="entry name" value="P_dom"/>
</dbReference>
<dbReference type="PANTHER" id="PTHR42884:SF23">
    <property type="entry name" value="FURIN-LIKE PROTEASE 2"/>
    <property type="match status" value="1"/>
</dbReference>
<dbReference type="InterPro" id="IPR015500">
    <property type="entry name" value="Peptidase_S8_subtilisin-rel"/>
</dbReference>
<dbReference type="GO" id="GO:0004252">
    <property type="term" value="F:serine-type endopeptidase activity"/>
    <property type="evidence" value="ECO:0007669"/>
    <property type="project" value="InterPro"/>
</dbReference>
<dbReference type="PROSITE" id="PS51829">
    <property type="entry name" value="P_HOMO_B"/>
    <property type="match status" value="1"/>
</dbReference>
<evidence type="ECO:0000256" key="10">
    <source>
        <dbReference type="ARBA" id="ARBA00023180"/>
    </source>
</evidence>
<dbReference type="FunFam" id="2.60.120.260:FF:000072">
    <property type="entry name" value="Proprotein convertase subtilisin/kexin type"/>
    <property type="match status" value="1"/>
</dbReference>
<dbReference type="CDD" id="cd00064">
    <property type="entry name" value="FU"/>
    <property type="match status" value="3"/>
</dbReference>
<evidence type="ECO:0000256" key="2">
    <source>
        <dbReference type="ARBA" id="ARBA00022670"/>
    </source>
</evidence>
<dbReference type="InterPro" id="IPR006212">
    <property type="entry name" value="Furin_repeat"/>
</dbReference>
<evidence type="ECO:0000259" key="13">
    <source>
        <dbReference type="PROSITE" id="PS51829"/>
    </source>
</evidence>